<dbReference type="GO" id="GO:1903785">
    <property type="term" value="P:L-valine transmembrane transport"/>
    <property type="evidence" value="ECO:0007669"/>
    <property type="project" value="TreeGrafter"/>
</dbReference>
<evidence type="ECO:0000313" key="10">
    <source>
        <dbReference type="Proteomes" id="UP000046373"/>
    </source>
</evidence>
<comment type="similarity">
    <text evidence="2">Belongs to the AzlC family.</text>
</comment>
<comment type="subcellular location">
    <subcellularLocation>
        <location evidence="1">Cell membrane</location>
        <topology evidence="1">Multi-pass membrane protein</topology>
    </subcellularLocation>
</comment>
<dbReference type="PANTHER" id="PTHR34979:SF1">
    <property type="entry name" value="INNER MEMBRANE PROTEIN YGAZ"/>
    <property type="match status" value="1"/>
</dbReference>
<evidence type="ECO:0000256" key="1">
    <source>
        <dbReference type="ARBA" id="ARBA00004651"/>
    </source>
</evidence>
<evidence type="ECO:0000256" key="6">
    <source>
        <dbReference type="ARBA" id="ARBA00022989"/>
    </source>
</evidence>
<evidence type="ECO:0000313" key="9">
    <source>
        <dbReference type="EMBL" id="CDX20230.1"/>
    </source>
</evidence>
<dbReference type="PANTHER" id="PTHR34979">
    <property type="entry name" value="INNER MEMBRANE PROTEIN YGAZ"/>
    <property type="match status" value="1"/>
</dbReference>
<keyword evidence="3" id="KW-0813">Transport</keyword>
<keyword evidence="4" id="KW-1003">Cell membrane</keyword>
<feature type="transmembrane region" description="Helical" evidence="8">
    <location>
        <begin position="214"/>
        <end position="232"/>
    </location>
</feature>
<protein>
    <submittedName>
        <fullName evidence="9">AzlC family protein</fullName>
    </submittedName>
</protein>
<evidence type="ECO:0000256" key="5">
    <source>
        <dbReference type="ARBA" id="ARBA00022692"/>
    </source>
</evidence>
<dbReference type="Proteomes" id="UP000046373">
    <property type="component" value="Unassembled WGS sequence"/>
</dbReference>
<dbReference type="EMBL" id="CCNB01000003">
    <property type="protein sequence ID" value="CDX20230.1"/>
    <property type="molecule type" value="Genomic_DNA"/>
</dbReference>
<gene>
    <name evidence="9" type="ORF">MPLDJ20_110300</name>
</gene>
<evidence type="ECO:0000256" key="2">
    <source>
        <dbReference type="ARBA" id="ARBA00010735"/>
    </source>
</evidence>
<dbReference type="InterPro" id="IPR011606">
    <property type="entry name" value="Brnchd-chn_aa_trnsp_permease"/>
</dbReference>
<dbReference type="Pfam" id="PF03591">
    <property type="entry name" value="AzlC"/>
    <property type="match status" value="1"/>
</dbReference>
<feature type="transmembrane region" description="Helical" evidence="8">
    <location>
        <begin position="36"/>
        <end position="55"/>
    </location>
</feature>
<name>A0A090E0C6_MESPL</name>
<dbReference type="GO" id="GO:0005886">
    <property type="term" value="C:plasma membrane"/>
    <property type="evidence" value="ECO:0007669"/>
    <property type="project" value="UniProtKB-SubCell"/>
</dbReference>
<keyword evidence="5 8" id="KW-0812">Transmembrane</keyword>
<feature type="transmembrane region" description="Helical" evidence="8">
    <location>
        <begin position="159"/>
        <end position="184"/>
    </location>
</feature>
<proteinExistence type="inferred from homology"/>
<evidence type="ECO:0000256" key="3">
    <source>
        <dbReference type="ARBA" id="ARBA00022448"/>
    </source>
</evidence>
<keyword evidence="6 8" id="KW-1133">Transmembrane helix</keyword>
<dbReference type="AlphaFoldDB" id="A0A090E0C6"/>
<feature type="transmembrane region" description="Helical" evidence="8">
    <location>
        <begin position="190"/>
        <end position="207"/>
    </location>
</feature>
<evidence type="ECO:0000256" key="4">
    <source>
        <dbReference type="ARBA" id="ARBA00022475"/>
    </source>
</evidence>
<sequence length="258" mass="27033">MAGREAAEGEAMSISEIALTEGQTTYGRGAEFRRGLAASTPVLLGIIPYALVLGAQAAQKGLSMAEVPLMTGLNFAGGSEFAAIQLWSSPPHVLLIAAITLLVNSRHFLMGAALAPFIKRLPKRTVFPALFLMCDESWAVGLADAQCRAASGLRPAFSLAFYLGAGLPFYLAWVAFTTCGAALGPVLGDVQTYGFAMAFPAVFLVLLRGMWKGFGAARPWLVSLVVAALVYLTVPGAWYVAAGALSGLVAAWFLAGEK</sequence>
<evidence type="ECO:0000256" key="8">
    <source>
        <dbReference type="SAM" id="Phobius"/>
    </source>
</evidence>
<organism evidence="9 10">
    <name type="scientific">Mesorhizobium plurifarium</name>
    <dbReference type="NCBI Taxonomy" id="69974"/>
    <lineage>
        <taxon>Bacteria</taxon>
        <taxon>Pseudomonadati</taxon>
        <taxon>Pseudomonadota</taxon>
        <taxon>Alphaproteobacteria</taxon>
        <taxon>Hyphomicrobiales</taxon>
        <taxon>Phyllobacteriaceae</taxon>
        <taxon>Mesorhizobium</taxon>
    </lineage>
</organism>
<keyword evidence="7 8" id="KW-0472">Membrane</keyword>
<reference evidence="9 10" key="1">
    <citation type="submission" date="2014-08" db="EMBL/GenBank/DDBJ databases">
        <authorList>
            <person name="Moulin Lionel"/>
        </authorList>
    </citation>
    <scope>NUCLEOTIDE SEQUENCE [LARGE SCALE GENOMIC DNA]</scope>
</reference>
<accession>A0A090E0C6</accession>
<evidence type="ECO:0000256" key="7">
    <source>
        <dbReference type="ARBA" id="ARBA00023136"/>
    </source>
</evidence>